<name>A0A1R4A776_9ARCH</name>
<protein>
    <submittedName>
        <fullName evidence="2">Zinc ribbon domain multipass membrane protein</fullName>
    </submittedName>
</protein>
<keyword evidence="3" id="KW-1185">Reference proteome</keyword>
<evidence type="ECO:0000256" key="1">
    <source>
        <dbReference type="SAM" id="Phobius"/>
    </source>
</evidence>
<dbReference type="Proteomes" id="UP000187822">
    <property type="component" value="Chromosome I"/>
</dbReference>
<keyword evidence="1" id="KW-0472">Membrane</keyword>
<evidence type="ECO:0000313" key="2">
    <source>
        <dbReference type="EMBL" id="SJK84823.1"/>
    </source>
</evidence>
<accession>A0A1R4A776</accession>
<feature type="transmembrane region" description="Helical" evidence="1">
    <location>
        <begin position="49"/>
        <end position="75"/>
    </location>
</feature>
<dbReference type="EMBL" id="LT719092">
    <property type="protein sequence ID" value="SJK84823.1"/>
    <property type="molecule type" value="Genomic_DNA"/>
</dbReference>
<dbReference type="GeneID" id="30927598"/>
<dbReference type="AlphaFoldDB" id="A0A1R4A776"/>
<organism evidence="2 3">
    <name type="scientific">Cuniculiplasma divulgatum</name>
    <dbReference type="NCBI Taxonomy" id="1673428"/>
    <lineage>
        <taxon>Archaea</taxon>
        <taxon>Methanobacteriati</taxon>
        <taxon>Thermoplasmatota</taxon>
        <taxon>Thermoplasmata</taxon>
        <taxon>Thermoplasmatales</taxon>
        <taxon>Cuniculiplasmataceae</taxon>
        <taxon>Cuniculiplasma</taxon>
    </lineage>
</organism>
<feature type="transmembrane region" description="Helical" evidence="1">
    <location>
        <begin position="12"/>
        <end position="37"/>
    </location>
</feature>
<proteinExistence type="predicted"/>
<keyword evidence="1" id="KW-0812">Transmembrane</keyword>
<feature type="transmembrane region" description="Helical" evidence="1">
    <location>
        <begin position="87"/>
        <end position="120"/>
    </location>
</feature>
<dbReference type="KEGG" id="cdiv:CPM_0988"/>
<evidence type="ECO:0000313" key="3">
    <source>
        <dbReference type="Proteomes" id="UP000187822"/>
    </source>
</evidence>
<reference evidence="3" key="1">
    <citation type="submission" date="2016-06" db="EMBL/GenBank/DDBJ databases">
        <authorList>
            <person name="Toshchakov V.S."/>
        </authorList>
    </citation>
    <scope>NUCLEOTIDE SEQUENCE [LARGE SCALE GENOMIC DNA]</scope>
    <source>
        <strain>PM4 (JCM 30641</strain>
        <strain evidence="3">\VKM B-2940)</strain>
    </source>
</reference>
<gene>
    <name evidence="2" type="ORF">CPM_0988</name>
</gene>
<sequence length="165" mass="17641">MNDEIRNLLSLGLYISAILIIAESIFRLVLGLITGSFGAGFLTFYSSPLIISFVFLFIVLTIIGLVIGFTLLNMGRKLKTDPDSFNWIRLIILSVVALIIANGFIIGALLALVIGIVGYADSKNLLDLPSLGGGLTGKRVCQNCGFVNLGSAKFCSSCGNKFNTD</sequence>
<dbReference type="RefSeq" id="WP_077076240.1">
    <property type="nucleotide sequence ID" value="NZ_LT719092.1"/>
</dbReference>
<keyword evidence="1" id="KW-1133">Transmembrane helix</keyword>